<dbReference type="EC" id="2.3.3.16" evidence="3"/>
<dbReference type="PANTHER" id="PTHR11739">
    <property type="entry name" value="CITRATE SYNTHASE"/>
    <property type="match status" value="1"/>
</dbReference>
<accession>A0A0C1QQ65</accession>
<evidence type="ECO:0000256" key="3">
    <source>
        <dbReference type="ARBA" id="ARBA00012972"/>
    </source>
</evidence>
<dbReference type="InterPro" id="IPR036969">
    <property type="entry name" value="Citrate_synthase_sf"/>
</dbReference>
<evidence type="ECO:0000313" key="6">
    <source>
        <dbReference type="EMBL" id="KIE42837.1"/>
    </source>
</evidence>
<dbReference type="FunFam" id="1.10.230.10:FF:000001">
    <property type="entry name" value="Citrate synthase"/>
    <property type="match status" value="1"/>
</dbReference>
<dbReference type="InterPro" id="IPR019810">
    <property type="entry name" value="Citrate_synthase_AS"/>
</dbReference>
<dbReference type="GO" id="GO:0036440">
    <property type="term" value="F:citrate synthase activity"/>
    <property type="evidence" value="ECO:0007669"/>
    <property type="project" value="UniProtKB-EC"/>
</dbReference>
<evidence type="ECO:0000256" key="4">
    <source>
        <dbReference type="ARBA" id="ARBA00022679"/>
    </source>
</evidence>
<dbReference type="CDD" id="cd06103">
    <property type="entry name" value="ScCS-like"/>
    <property type="match status" value="1"/>
</dbReference>
<dbReference type="NCBIfam" id="NF007128">
    <property type="entry name" value="PRK09569.1"/>
    <property type="match status" value="1"/>
</dbReference>
<proteinExistence type="inferred from homology"/>
<dbReference type="InterPro" id="IPR002020">
    <property type="entry name" value="Citrate_synthase"/>
</dbReference>
<dbReference type="GO" id="GO:0006099">
    <property type="term" value="P:tricarboxylic acid cycle"/>
    <property type="evidence" value="ECO:0007669"/>
    <property type="project" value="UniProtKB-UniPathway"/>
</dbReference>
<comment type="caution">
    <text evidence="6">The sequence shown here is derived from an EMBL/GenBank/DDBJ whole genome shotgun (WGS) entry which is preliminary data.</text>
</comment>
<name>A0A0C1QQ65_9BACT</name>
<sequence>MALKETLKQKIEEHRPRTTRLVKEFGKVIIDQVTIDQCIGGARDIRCLVTDISYLDPQEGIRFRGKTIPETFEALPKAPGSDYPTVESFWYFLLTGEVPTQAQVDEVVAEWKVRQEVPQYVFDAIRALPKESHPMVMLSVGILALQKDSKFCGFYNSGKFNKMNAWEYVYEDAYDLVARIPVIAAFIYNLKYRGDKQIGIDKGADCGANFARMIGQCKEYEDVARMYFILHSDHESGNVSAHTTHLVHSALSDPYYAYSAGLNGLAGPLHGLANQEVLDWTIKFQEKYCKDVEPTKELVTKALWDTLNSGQVIPGYGHAVLRKTDPRYTSQREFCLKTPGLKDDPLFKLVAMIFEVAPGVLMEHGKAKNPWPNVDAQSGVIQWYYGVKEWDFYTVLFGVGRALGCMANITWDRGLGYAIERPKSVTTPMLEKWAEEGGRKF</sequence>
<keyword evidence="6" id="KW-0012">Acyltransferase</keyword>
<evidence type="ECO:0000256" key="5">
    <source>
        <dbReference type="RuleBase" id="RU003406"/>
    </source>
</evidence>
<dbReference type="InterPro" id="IPR016142">
    <property type="entry name" value="Citrate_synth-like_lrg_a-sub"/>
</dbReference>
<evidence type="ECO:0000313" key="7">
    <source>
        <dbReference type="Proteomes" id="UP000031433"/>
    </source>
</evidence>
<keyword evidence="4 5" id="KW-0808">Transferase</keyword>
<dbReference type="Proteomes" id="UP000031433">
    <property type="component" value="Unassembled WGS sequence"/>
</dbReference>
<comment type="similarity">
    <text evidence="2 5">Belongs to the citrate synthase family.</text>
</comment>
<comment type="pathway">
    <text evidence="1">Carbohydrate metabolism; tricarboxylic acid cycle; isocitrate from oxaloacetate: step 1/2.</text>
</comment>
<dbReference type="PANTHER" id="PTHR11739:SF4">
    <property type="entry name" value="CITRATE SYNTHASE, PEROXISOMAL"/>
    <property type="match status" value="1"/>
</dbReference>
<dbReference type="GO" id="GO:0005975">
    <property type="term" value="P:carbohydrate metabolic process"/>
    <property type="evidence" value="ECO:0007669"/>
    <property type="project" value="TreeGrafter"/>
</dbReference>
<reference evidence="6 7" key="1">
    <citation type="submission" date="2015-01" db="EMBL/GenBank/DDBJ databases">
        <title>Genome sequence of the anaerobic bacterium Geobacter soli GSS01, a dissimilatory Fe(III) reducer from soil.</title>
        <authorList>
            <person name="Yang G."/>
            <person name="Zhou S."/>
        </authorList>
    </citation>
    <scope>NUCLEOTIDE SEQUENCE [LARGE SCALE GENOMIC DNA]</scope>
    <source>
        <strain evidence="6 7">GSS01</strain>
    </source>
</reference>
<dbReference type="Pfam" id="PF00285">
    <property type="entry name" value="Citrate_synt"/>
    <property type="match status" value="1"/>
</dbReference>
<dbReference type="EMBL" id="JXBL01000001">
    <property type="protein sequence ID" value="KIE42837.1"/>
    <property type="molecule type" value="Genomic_DNA"/>
</dbReference>
<dbReference type="RefSeq" id="WP_039645764.1">
    <property type="nucleotide sequence ID" value="NZ_JXBL01000001.1"/>
</dbReference>
<gene>
    <name evidence="6" type="ORF">SE37_09430</name>
</gene>
<dbReference type="AlphaFoldDB" id="A0A0C1QQ65"/>
<dbReference type="InterPro" id="IPR016143">
    <property type="entry name" value="Citrate_synth-like_sm_a-sub"/>
</dbReference>
<keyword evidence="7" id="KW-1185">Reference proteome</keyword>
<dbReference type="PROSITE" id="PS00480">
    <property type="entry name" value="CITRATE_SYNTHASE"/>
    <property type="match status" value="1"/>
</dbReference>
<organism evidence="6 7">
    <name type="scientific">Geobacter soli</name>
    <dbReference type="NCBI Taxonomy" id="1510391"/>
    <lineage>
        <taxon>Bacteria</taxon>
        <taxon>Pseudomonadati</taxon>
        <taxon>Thermodesulfobacteriota</taxon>
        <taxon>Desulfuromonadia</taxon>
        <taxon>Geobacterales</taxon>
        <taxon>Geobacteraceae</taxon>
        <taxon>Geobacter</taxon>
    </lineage>
</organism>
<dbReference type="Gene3D" id="1.10.580.10">
    <property type="entry name" value="Citrate Synthase, domain 1"/>
    <property type="match status" value="1"/>
</dbReference>
<evidence type="ECO:0000256" key="2">
    <source>
        <dbReference type="ARBA" id="ARBA00010566"/>
    </source>
</evidence>
<dbReference type="SUPFAM" id="SSF48256">
    <property type="entry name" value="Citrate synthase"/>
    <property type="match status" value="1"/>
</dbReference>
<dbReference type="Gene3D" id="1.10.230.10">
    <property type="entry name" value="Cytochrome P450-Terp, domain 2"/>
    <property type="match status" value="1"/>
</dbReference>
<dbReference type="UniPathway" id="UPA00223">
    <property type="reaction ID" value="UER00717"/>
</dbReference>
<evidence type="ECO:0000256" key="1">
    <source>
        <dbReference type="ARBA" id="ARBA00004751"/>
    </source>
</evidence>
<protein>
    <recommendedName>
        <fullName evidence="3">citrate synthase (unknown stereospecificity)</fullName>
        <ecNumber evidence="3">2.3.3.16</ecNumber>
    </recommendedName>
</protein>
<dbReference type="PRINTS" id="PR00143">
    <property type="entry name" value="CITRTSNTHASE"/>
</dbReference>